<comment type="caution">
    <text evidence="3">The sequence shown here is derived from an EMBL/GenBank/DDBJ whole genome shotgun (WGS) entry which is preliminary data.</text>
</comment>
<name>A0A5J5ESB3_9PEZI</name>
<sequence length="111" mass="11996">MSFTLRALAPLGRRTFTTSAVLKNAVNTAPAAPAKRPVGAFRGGIFGFLLGATVAGAASYFYVYEEYKVANEMLTEDIDNLRMSIQRMELHLRALEEQVADQAAAAAKGKK</sequence>
<dbReference type="PANTHER" id="PTHR37849:SF1">
    <property type="entry name" value="YALI0E11605P"/>
    <property type="match status" value="1"/>
</dbReference>
<feature type="transmembrane region" description="Helical" evidence="2">
    <location>
        <begin position="45"/>
        <end position="64"/>
    </location>
</feature>
<evidence type="ECO:0000256" key="1">
    <source>
        <dbReference type="SAM" id="Coils"/>
    </source>
</evidence>
<evidence type="ECO:0000256" key="2">
    <source>
        <dbReference type="SAM" id="Phobius"/>
    </source>
</evidence>
<dbReference type="InParanoid" id="A0A5J5ESB3"/>
<organism evidence="3 4">
    <name type="scientific">Sphaerosporella brunnea</name>
    <dbReference type="NCBI Taxonomy" id="1250544"/>
    <lineage>
        <taxon>Eukaryota</taxon>
        <taxon>Fungi</taxon>
        <taxon>Dikarya</taxon>
        <taxon>Ascomycota</taxon>
        <taxon>Pezizomycotina</taxon>
        <taxon>Pezizomycetes</taxon>
        <taxon>Pezizales</taxon>
        <taxon>Pyronemataceae</taxon>
        <taxon>Sphaerosporella</taxon>
    </lineage>
</organism>
<feature type="coiled-coil region" evidence="1">
    <location>
        <begin position="64"/>
        <end position="105"/>
    </location>
</feature>
<dbReference type="AlphaFoldDB" id="A0A5J5ESB3"/>
<dbReference type="Proteomes" id="UP000326924">
    <property type="component" value="Unassembled WGS sequence"/>
</dbReference>
<proteinExistence type="predicted"/>
<gene>
    <name evidence="3" type="ORF">FN846DRAFT_909246</name>
</gene>
<accession>A0A5J5ESB3</accession>
<protein>
    <submittedName>
        <fullName evidence="3">Uncharacterized protein</fullName>
    </submittedName>
</protein>
<evidence type="ECO:0000313" key="4">
    <source>
        <dbReference type="Proteomes" id="UP000326924"/>
    </source>
</evidence>
<dbReference type="PANTHER" id="PTHR37849">
    <property type="entry name" value="YALI0E11605P"/>
    <property type="match status" value="1"/>
</dbReference>
<reference evidence="3 4" key="1">
    <citation type="submission" date="2019-09" db="EMBL/GenBank/DDBJ databases">
        <title>Draft genome of the ectomycorrhizal ascomycete Sphaerosporella brunnea.</title>
        <authorList>
            <consortium name="DOE Joint Genome Institute"/>
            <person name="Benucci G.M."/>
            <person name="Marozzi G."/>
            <person name="Antonielli L."/>
            <person name="Sanchez S."/>
            <person name="Marco P."/>
            <person name="Wang X."/>
            <person name="Falini L.B."/>
            <person name="Barry K."/>
            <person name="Haridas S."/>
            <person name="Lipzen A."/>
            <person name="Labutti K."/>
            <person name="Grigoriev I.V."/>
            <person name="Murat C."/>
            <person name="Martin F."/>
            <person name="Albertini E."/>
            <person name="Donnini D."/>
            <person name="Bonito G."/>
        </authorList>
    </citation>
    <scope>NUCLEOTIDE SEQUENCE [LARGE SCALE GENOMIC DNA]</scope>
    <source>
        <strain evidence="3 4">Sb_GMNB300</strain>
    </source>
</reference>
<dbReference type="OrthoDB" id="5331396at2759"/>
<dbReference type="EMBL" id="VXIS01000153">
    <property type="protein sequence ID" value="KAA8900502.1"/>
    <property type="molecule type" value="Genomic_DNA"/>
</dbReference>
<keyword evidence="1" id="KW-0175">Coiled coil</keyword>
<keyword evidence="2" id="KW-1133">Transmembrane helix</keyword>
<evidence type="ECO:0000313" key="3">
    <source>
        <dbReference type="EMBL" id="KAA8900502.1"/>
    </source>
</evidence>
<keyword evidence="2" id="KW-0472">Membrane</keyword>
<keyword evidence="2" id="KW-0812">Transmembrane</keyword>
<keyword evidence="4" id="KW-1185">Reference proteome</keyword>